<reference evidence="1" key="1">
    <citation type="submission" date="2020-05" db="EMBL/GenBank/DDBJ databases">
        <title>Large-scale comparative analyses of tick genomes elucidate their genetic diversity and vector capacities.</title>
        <authorList>
            <person name="Jia N."/>
            <person name="Wang J."/>
            <person name="Shi W."/>
            <person name="Du L."/>
            <person name="Sun Y."/>
            <person name="Zhan W."/>
            <person name="Jiang J."/>
            <person name="Wang Q."/>
            <person name="Zhang B."/>
            <person name="Ji P."/>
            <person name="Sakyi L.B."/>
            <person name="Cui X."/>
            <person name="Yuan T."/>
            <person name="Jiang B."/>
            <person name="Yang W."/>
            <person name="Lam T.T.-Y."/>
            <person name="Chang Q."/>
            <person name="Ding S."/>
            <person name="Wang X."/>
            <person name="Zhu J."/>
            <person name="Ruan X."/>
            <person name="Zhao L."/>
            <person name="Wei J."/>
            <person name="Que T."/>
            <person name="Du C."/>
            <person name="Cheng J."/>
            <person name="Dai P."/>
            <person name="Han X."/>
            <person name="Huang E."/>
            <person name="Gao Y."/>
            <person name="Liu J."/>
            <person name="Shao H."/>
            <person name="Ye R."/>
            <person name="Li L."/>
            <person name="Wei W."/>
            <person name="Wang X."/>
            <person name="Wang C."/>
            <person name="Yang T."/>
            <person name="Huo Q."/>
            <person name="Li W."/>
            <person name="Guo W."/>
            <person name="Chen H."/>
            <person name="Zhou L."/>
            <person name="Ni X."/>
            <person name="Tian J."/>
            <person name="Zhou Y."/>
            <person name="Sheng Y."/>
            <person name="Liu T."/>
            <person name="Pan Y."/>
            <person name="Xia L."/>
            <person name="Li J."/>
            <person name="Zhao F."/>
            <person name="Cao W."/>
        </authorList>
    </citation>
    <scope>NUCLEOTIDE SEQUENCE</scope>
    <source>
        <strain evidence="1">Hyas-2018</strain>
    </source>
</reference>
<organism evidence="1 2">
    <name type="scientific">Hyalomma asiaticum</name>
    <name type="common">Tick</name>
    <dbReference type="NCBI Taxonomy" id="266040"/>
    <lineage>
        <taxon>Eukaryota</taxon>
        <taxon>Metazoa</taxon>
        <taxon>Ecdysozoa</taxon>
        <taxon>Arthropoda</taxon>
        <taxon>Chelicerata</taxon>
        <taxon>Arachnida</taxon>
        <taxon>Acari</taxon>
        <taxon>Parasitiformes</taxon>
        <taxon>Ixodida</taxon>
        <taxon>Ixodoidea</taxon>
        <taxon>Ixodidae</taxon>
        <taxon>Hyalomminae</taxon>
        <taxon>Hyalomma</taxon>
    </lineage>
</organism>
<evidence type="ECO:0000313" key="1">
    <source>
        <dbReference type="EMBL" id="KAH6936872.1"/>
    </source>
</evidence>
<comment type="caution">
    <text evidence="1">The sequence shown here is derived from an EMBL/GenBank/DDBJ whole genome shotgun (WGS) entry which is preliminary data.</text>
</comment>
<protein>
    <submittedName>
        <fullName evidence="1">Uncharacterized protein</fullName>
    </submittedName>
</protein>
<dbReference type="EMBL" id="CM023483">
    <property type="protein sequence ID" value="KAH6936872.1"/>
    <property type="molecule type" value="Genomic_DNA"/>
</dbReference>
<keyword evidence="2" id="KW-1185">Reference proteome</keyword>
<name>A0ACB7SNU0_HYAAI</name>
<sequence>MTSLILLKISTAAEGIGGASGSGDRSNARETHEGDSSKPPSVIVMERATRERPLPLGSLICTVQPPFTANFMHVPPDGLFCGSSADMTKLVTDPKTKKALDLLWSKRVYHYAQVNPPIGFPGELRNVVPNCGKGLKSLFDLMKDKSDNVDRPSYTIYSFPLYEPTNFPEVGGFLSASPVDIFIAHAYHSEEDAGFPECHMIPPTLFTKQLLSPDVYDLYSIRLGCSKKSYNDSLMVDPVFQAMVGYDKNEGWLFTFDSGETLRQKLCEAKSNVTDLQLNIVASNIGSEDYLNQCGLGPLPRLRMLKALSLFFAHNYTSSADKSRCLMVTG</sequence>
<accession>A0ACB7SNU0</accession>
<evidence type="ECO:0000313" key="2">
    <source>
        <dbReference type="Proteomes" id="UP000821845"/>
    </source>
</evidence>
<dbReference type="Proteomes" id="UP000821845">
    <property type="component" value="Chromosome 3"/>
</dbReference>
<gene>
    <name evidence="1" type="ORF">HPB50_023814</name>
</gene>
<proteinExistence type="predicted"/>